<accession>A0A0C2GY75</accession>
<dbReference type="PRINTS" id="PR00111">
    <property type="entry name" value="ABHYDROLASE"/>
</dbReference>
<dbReference type="GO" id="GO:0042171">
    <property type="term" value="F:lysophosphatidic acid acyltransferase activity"/>
    <property type="evidence" value="ECO:0007669"/>
    <property type="project" value="TreeGrafter"/>
</dbReference>
<feature type="domain" description="AB hydrolase-1" evidence="2">
    <location>
        <begin position="70"/>
        <end position="373"/>
    </location>
</feature>
<keyword evidence="3" id="KW-0378">Hydrolase</keyword>
<dbReference type="Gene3D" id="3.40.50.1820">
    <property type="entry name" value="alpha/beta hydrolase"/>
    <property type="match status" value="2"/>
</dbReference>
<keyword evidence="4" id="KW-1185">Reference proteome</keyword>
<organism evidence="3 4">
    <name type="scientific">Ancylostoma duodenale</name>
    <dbReference type="NCBI Taxonomy" id="51022"/>
    <lineage>
        <taxon>Eukaryota</taxon>
        <taxon>Metazoa</taxon>
        <taxon>Ecdysozoa</taxon>
        <taxon>Nematoda</taxon>
        <taxon>Chromadorea</taxon>
        <taxon>Rhabditida</taxon>
        <taxon>Rhabditina</taxon>
        <taxon>Rhabditomorpha</taxon>
        <taxon>Strongyloidea</taxon>
        <taxon>Ancylostomatidae</taxon>
        <taxon>Ancylostomatinae</taxon>
        <taxon>Ancylostoma</taxon>
    </lineage>
</organism>
<dbReference type="SUPFAM" id="SSF53474">
    <property type="entry name" value="alpha/beta-Hydrolases"/>
    <property type="match status" value="2"/>
</dbReference>
<dbReference type="OrthoDB" id="7457040at2759"/>
<evidence type="ECO:0000313" key="3">
    <source>
        <dbReference type="EMBL" id="KIH62101.1"/>
    </source>
</evidence>
<comment type="similarity">
    <text evidence="1">Belongs to the peptidase S33 family. ABHD4/ABHD5 subfamily.</text>
</comment>
<dbReference type="PANTHER" id="PTHR42886">
    <property type="entry name" value="RE40534P-RELATED"/>
    <property type="match status" value="1"/>
</dbReference>
<dbReference type="Proteomes" id="UP000054047">
    <property type="component" value="Unassembled WGS sequence"/>
</dbReference>
<proteinExistence type="inferred from homology"/>
<dbReference type="GO" id="GO:0005739">
    <property type="term" value="C:mitochondrion"/>
    <property type="evidence" value="ECO:0007669"/>
    <property type="project" value="TreeGrafter"/>
</dbReference>
<dbReference type="InterPro" id="IPR029058">
    <property type="entry name" value="AB_hydrolase_fold"/>
</dbReference>
<evidence type="ECO:0000259" key="2">
    <source>
        <dbReference type="Pfam" id="PF12697"/>
    </source>
</evidence>
<evidence type="ECO:0000256" key="1">
    <source>
        <dbReference type="ARBA" id="ARBA00038097"/>
    </source>
</evidence>
<dbReference type="EMBL" id="KN729585">
    <property type="protein sequence ID" value="KIH62101.1"/>
    <property type="molecule type" value="Genomic_DNA"/>
</dbReference>
<dbReference type="GO" id="GO:0055088">
    <property type="term" value="P:lipid homeostasis"/>
    <property type="evidence" value="ECO:0007669"/>
    <property type="project" value="TreeGrafter"/>
</dbReference>
<gene>
    <name evidence="3" type="ORF">ANCDUO_07618</name>
</gene>
<dbReference type="InterPro" id="IPR000073">
    <property type="entry name" value="AB_hydrolase_1"/>
</dbReference>
<dbReference type="AlphaFoldDB" id="A0A0C2GY75"/>
<dbReference type="PANTHER" id="PTHR42886:SF29">
    <property type="entry name" value="PUMMELIG, ISOFORM A"/>
    <property type="match status" value="1"/>
</dbReference>
<dbReference type="GO" id="GO:0005811">
    <property type="term" value="C:lipid droplet"/>
    <property type="evidence" value="ECO:0007669"/>
    <property type="project" value="TreeGrafter"/>
</dbReference>
<evidence type="ECO:0000313" key="4">
    <source>
        <dbReference type="Proteomes" id="UP000054047"/>
    </source>
</evidence>
<protein>
    <submittedName>
        <fullName evidence="3">Hydrolase, alpha/beta domain protein</fullName>
    </submittedName>
</protein>
<sequence length="401" mass="44972">MEVEATSTTAGRWLTWTRTSLVKLAEAEKRLFATFGAQIISRFVPIRFKSSEMYTVTTEPTHEKKSDEPIVLVHGFGAGVAVWCANIAALAKHHTVHAFDLLGFGRSSRPRFSNDPTLAELEMVESIEDWRKSMGIEKMYLVAHSFGFGRSSRPRFSNDPTLAELEMVESIEDWRKSMGIEKMYLVAHSFGAYLASSYALEHPHRVKHLVLVDPWGFPEKVAPTEKQITPYPWMVFIGGVLSHFNPLATLRAAGPYGPTIVKKLRPDLRHRYKSENPDDIYEYLYHCNAQSPTGETAFKGMTLPFGWAKRPMIKRFNGIDDSVPVTFIYGSKSWIDPGPAFDIQAQRNGYVDVQIIRGAGHHVYADAPSAFNEVLHSIVTGQETTCSSSCSETQLVEDPVP</sequence>
<dbReference type="Pfam" id="PF12697">
    <property type="entry name" value="Abhydrolase_6"/>
    <property type="match status" value="1"/>
</dbReference>
<name>A0A0C2GY75_9BILA</name>
<dbReference type="GO" id="GO:0052689">
    <property type="term" value="F:carboxylic ester hydrolase activity"/>
    <property type="evidence" value="ECO:0007669"/>
    <property type="project" value="TreeGrafter"/>
</dbReference>
<dbReference type="GO" id="GO:0006654">
    <property type="term" value="P:phosphatidic acid biosynthetic process"/>
    <property type="evidence" value="ECO:0007669"/>
    <property type="project" value="TreeGrafter"/>
</dbReference>
<reference evidence="3 4" key="1">
    <citation type="submission" date="2013-12" db="EMBL/GenBank/DDBJ databases">
        <title>Draft genome of the parsitic nematode Ancylostoma duodenale.</title>
        <authorList>
            <person name="Mitreva M."/>
        </authorList>
    </citation>
    <scope>NUCLEOTIDE SEQUENCE [LARGE SCALE GENOMIC DNA]</scope>
    <source>
        <strain evidence="3 4">Zhejiang</strain>
    </source>
</reference>